<dbReference type="AlphaFoldDB" id="A0A1J3GYT9"/>
<keyword evidence="1 3" id="KW-0853">WD repeat</keyword>
<evidence type="ECO:0000256" key="2">
    <source>
        <dbReference type="ARBA" id="ARBA00022737"/>
    </source>
</evidence>
<dbReference type="PROSITE" id="PS50294">
    <property type="entry name" value="WD_REPEATS_REGION"/>
    <property type="match status" value="1"/>
</dbReference>
<sequence>MNAEGKFLMKHKLEGLESPVVVVLWSPDDRQVITCGENEVIKRWDVGSGDFVQSYEKDGVGSVSCGWFHDGSGIIGAMEARRIYLWNLDGKWVISVGREQREISFFDRETGRVENVIQEKDMITSFSLSKDNKHLLIDLITQKIHAWSIEGEPFRYLRLEGHKRSRFIIRSCFGGYGEIFMASGSEDSQVYIWRAGGEPSCRVLSGHSGAVNCVSWNPTDIHMLASASDDRTIRIWGLDDKDAACDDDARW</sequence>
<dbReference type="InterPro" id="IPR051350">
    <property type="entry name" value="WD_repeat-ST_regulator"/>
</dbReference>
<proteinExistence type="predicted"/>
<dbReference type="InterPro" id="IPR001680">
    <property type="entry name" value="WD40_rpt"/>
</dbReference>
<dbReference type="EMBL" id="GEVL01016036">
    <property type="protein sequence ID" value="JAU61305.1"/>
    <property type="molecule type" value="Transcribed_RNA"/>
</dbReference>
<gene>
    <name evidence="4" type="ORF">LE_TR19525_c0_g1_i1_g.62358</name>
</gene>
<evidence type="ECO:0000313" key="4">
    <source>
        <dbReference type="EMBL" id="JAU61305.1"/>
    </source>
</evidence>
<feature type="repeat" description="WD" evidence="3">
    <location>
        <begin position="204"/>
        <end position="246"/>
    </location>
</feature>
<dbReference type="Gene3D" id="2.130.10.10">
    <property type="entry name" value="YVTN repeat-like/Quinoprotein amine dehydrogenase"/>
    <property type="match status" value="2"/>
</dbReference>
<evidence type="ECO:0000256" key="1">
    <source>
        <dbReference type="ARBA" id="ARBA00022574"/>
    </source>
</evidence>
<keyword evidence="2" id="KW-0677">Repeat</keyword>
<dbReference type="PANTHER" id="PTHR22838">
    <property type="entry name" value="WD REPEAT PROTEIN 26-RELATED"/>
    <property type="match status" value="1"/>
</dbReference>
<accession>A0A1J3GYT9</accession>
<evidence type="ECO:0000256" key="3">
    <source>
        <dbReference type="PROSITE-ProRule" id="PRU00221"/>
    </source>
</evidence>
<reference evidence="4" key="1">
    <citation type="submission" date="2016-07" db="EMBL/GenBank/DDBJ databases">
        <title>De novo transcriptome assembly of four accessions of the metal hyperaccumulator plant Noccaea caerulescens.</title>
        <authorList>
            <person name="Blande D."/>
            <person name="Halimaa P."/>
            <person name="Tervahauta A.I."/>
            <person name="Aarts M.G."/>
            <person name="Karenlampi S.O."/>
        </authorList>
    </citation>
    <scope>NUCLEOTIDE SEQUENCE</scope>
</reference>
<protein>
    <submittedName>
        <fullName evidence="4">WD repeat-containing protein 26</fullName>
    </submittedName>
</protein>
<dbReference type="Pfam" id="PF00400">
    <property type="entry name" value="WD40"/>
    <property type="match status" value="3"/>
</dbReference>
<dbReference type="SMART" id="SM00320">
    <property type="entry name" value="WD40"/>
    <property type="match status" value="4"/>
</dbReference>
<organism evidence="4">
    <name type="scientific">Noccaea caerulescens</name>
    <name type="common">Alpine penny-cress</name>
    <name type="synonym">Thlaspi caerulescens</name>
    <dbReference type="NCBI Taxonomy" id="107243"/>
    <lineage>
        <taxon>Eukaryota</taxon>
        <taxon>Viridiplantae</taxon>
        <taxon>Streptophyta</taxon>
        <taxon>Embryophyta</taxon>
        <taxon>Tracheophyta</taxon>
        <taxon>Spermatophyta</taxon>
        <taxon>Magnoliopsida</taxon>
        <taxon>eudicotyledons</taxon>
        <taxon>Gunneridae</taxon>
        <taxon>Pentapetalae</taxon>
        <taxon>rosids</taxon>
        <taxon>malvids</taxon>
        <taxon>Brassicales</taxon>
        <taxon>Brassicaceae</taxon>
        <taxon>Coluteocarpeae</taxon>
        <taxon>Noccaea</taxon>
    </lineage>
</organism>
<dbReference type="PANTHER" id="PTHR22838:SF6">
    <property type="entry name" value="WD REPEAT-CONTAINING PROTEIN 26 HOMOLOG"/>
    <property type="match status" value="1"/>
</dbReference>
<dbReference type="InterPro" id="IPR036322">
    <property type="entry name" value="WD40_repeat_dom_sf"/>
</dbReference>
<dbReference type="PROSITE" id="PS50082">
    <property type="entry name" value="WD_REPEATS_2"/>
    <property type="match status" value="2"/>
</dbReference>
<dbReference type="SUPFAM" id="SSF50978">
    <property type="entry name" value="WD40 repeat-like"/>
    <property type="match status" value="1"/>
</dbReference>
<dbReference type="InterPro" id="IPR015943">
    <property type="entry name" value="WD40/YVTN_repeat-like_dom_sf"/>
</dbReference>
<feature type="repeat" description="WD" evidence="3">
    <location>
        <begin position="13"/>
        <end position="54"/>
    </location>
</feature>
<name>A0A1J3GYT9_NOCCA</name>